<sequence length="558" mass="61574">MATPMNEASRMGITAHITRWINNIQQYDNVPMDLTVYNLVLEAESNLRDVYKKFKRLTETWWQRVTRDIKQAGMTQEQFDAEVDNQTQVEVEVEVALVIVRRKREKYKNLVAREERERQMEEGLAGIRDRIAPQIFPNNSQLIKSSCTFQVLEDPVSSVKHQPPDFNTEKMAAFSPSEGPATSLDSSAKLLPPGSKLESAASLSQSEGPATSLDSSVNLLPPGSKLESAASLSQSEGPATSLDSSANLLPPDSKPESAAAPSFSERPASPLDKRQSSPKDPQHAVLSLLRRSASVPGRQHDSKRKKNKSTPSVKPIILKTQTEQKNPDETEPPSEEAPEADDDKQTDLTAIPYPKFPNTKTLGTKVRSKNLQFVWDPGGKDTNRVSRLSLGPASETSLKPTTKRNDQQEDELTDSKRIRSQRNSCSSVFTLSDPAVLASLPTNQKMIQPTIQPSISNPMEWALVGRCRQWILPVSQPHGVGTGHFPCAACLLVAGALPWLGSGTTLCQRAFTALYNTSAWCGLETFIGIYLPAGYCSVTYARLDFRLPIMASWDITWS</sequence>
<dbReference type="PANTHER" id="PTHR22954:SF3">
    <property type="entry name" value="PROTEIN CBG08539"/>
    <property type="match status" value="1"/>
</dbReference>
<dbReference type="EMBL" id="GL732562">
    <property type="protein sequence ID" value="EFX77505.1"/>
    <property type="molecule type" value="Genomic_DNA"/>
</dbReference>
<reference evidence="2 3" key="1">
    <citation type="journal article" date="2011" name="Science">
        <title>The ecoresponsive genome of Daphnia pulex.</title>
        <authorList>
            <person name="Colbourne J.K."/>
            <person name="Pfrender M.E."/>
            <person name="Gilbert D."/>
            <person name="Thomas W.K."/>
            <person name="Tucker A."/>
            <person name="Oakley T.H."/>
            <person name="Tokishita S."/>
            <person name="Aerts A."/>
            <person name="Arnold G.J."/>
            <person name="Basu M.K."/>
            <person name="Bauer D.J."/>
            <person name="Caceres C.E."/>
            <person name="Carmel L."/>
            <person name="Casola C."/>
            <person name="Choi J.H."/>
            <person name="Detter J.C."/>
            <person name="Dong Q."/>
            <person name="Dusheyko S."/>
            <person name="Eads B.D."/>
            <person name="Frohlich T."/>
            <person name="Geiler-Samerotte K.A."/>
            <person name="Gerlach D."/>
            <person name="Hatcher P."/>
            <person name="Jogdeo S."/>
            <person name="Krijgsveld J."/>
            <person name="Kriventseva E.V."/>
            <person name="Kultz D."/>
            <person name="Laforsch C."/>
            <person name="Lindquist E."/>
            <person name="Lopez J."/>
            <person name="Manak J.R."/>
            <person name="Muller J."/>
            <person name="Pangilinan J."/>
            <person name="Patwardhan R.P."/>
            <person name="Pitluck S."/>
            <person name="Pritham E.J."/>
            <person name="Rechtsteiner A."/>
            <person name="Rho M."/>
            <person name="Rogozin I.B."/>
            <person name="Sakarya O."/>
            <person name="Salamov A."/>
            <person name="Schaack S."/>
            <person name="Shapiro H."/>
            <person name="Shiga Y."/>
            <person name="Skalitzky C."/>
            <person name="Smith Z."/>
            <person name="Souvorov A."/>
            <person name="Sung W."/>
            <person name="Tang Z."/>
            <person name="Tsuchiya D."/>
            <person name="Tu H."/>
            <person name="Vos H."/>
            <person name="Wang M."/>
            <person name="Wolf Y.I."/>
            <person name="Yamagata H."/>
            <person name="Yamada T."/>
            <person name="Ye Y."/>
            <person name="Shaw J.R."/>
            <person name="Andrews J."/>
            <person name="Crease T.J."/>
            <person name="Tang H."/>
            <person name="Lucas S.M."/>
            <person name="Robertson H.M."/>
            <person name="Bork P."/>
            <person name="Koonin E.V."/>
            <person name="Zdobnov E.M."/>
            <person name="Grigoriev I.V."/>
            <person name="Lynch M."/>
            <person name="Boore J.L."/>
        </authorList>
    </citation>
    <scope>NUCLEOTIDE SEQUENCE [LARGE SCALE GENOMIC DNA]</scope>
</reference>
<evidence type="ECO:0000256" key="1">
    <source>
        <dbReference type="SAM" id="MobiDB-lite"/>
    </source>
</evidence>
<dbReference type="InParanoid" id="E9GSW9"/>
<evidence type="ECO:0000313" key="3">
    <source>
        <dbReference type="Proteomes" id="UP000000305"/>
    </source>
</evidence>
<accession>E9GSW9</accession>
<feature type="region of interest" description="Disordered" evidence="1">
    <location>
        <begin position="157"/>
        <end position="419"/>
    </location>
</feature>
<feature type="compositionally biased region" description="Acidic residues" evidence="1">
    <location>
        <begin position="329"/>
        <end position="344"/>
    </location>
</feature>
<feature type="compositionally biased region" description="Polar residues" evidence="1">
    <location>
        <begin position="230"/>
        <end position="247"/>
    </location>
</feature>
<name>E9GSW9_DAPPU</name>
<feature type="compositionally biased region" description="Basic and acidic residues" evidence="1">
    <location>
        <begin position="271"/>
        <end position="282"/>
    </location>
</feature>
<dbReference type="HOGENOM" id="CLU_029152_0_0_1"/>
<protein>
    <submittedName>
        <fullName evidence="2">Uncharacterized protein</fullName>
    </submittedName>
</protein>
<dbReference type="Proteomes" id="UP000000305">
    <property type="component" value="Unassembled WGS sequence"/>
</dbReference>
<dbReference type="KEGG" id="dpx:DAPPUDRAFT_106150"/>
<feature type="compositionally biased region" description="Polar residues" evidence="1">
    <location>
        <begin position="201"/>
        <end position="218"/>
    </location>
</feature>
<dbReference type="AlphaFoldDB" id="E9GSW9"/>
<dbReference type="PANTHER" id="PTHR22954">
    <property type="entry name" value="RETROVIRAL PROTEASE-RELATED"/>
    <property type="match status" value="1"/>
</dbReference>
<feature type="compositionally biased region" description="Basic and acidic residues" evidence="1">
    <location>
        <begin position="403"/>
        <end position="417"/>
    </location>
</feature>
<gene>
    <name evidence="2" type="ORF">DAPPUDRAFT_106150</name>
</gene>
<proteinExistence type="predicted"/>
<organism evidence="2 3">
    <name type="scientific">Daphnia pulex</name>
    <name type="common">Water flea</name>
    <dbReference type="NCBI Taxonomy" id="6669"/>
    <lineage>
        <taxon>Eukaryota</taxon>
        <taxon>Metazoa</taxon>
        <taxon>Ecdysozoa</taxon>
        <taxon>Arthropoda</taxon>
        <taxon>Crustacea</taxon>
        <taxon>Branchiopoda</taxon>
        <taxon>Diplostraca</taxon>
        <taxon>Cladocera</taxon>
        <taxon>Anomopoda</taxon>
        <taxon>Daphniidae</taxon>
        <taxon>Daphnia</taxon>
    </lineage>
</organism>
<keyword evidence="3" id="KW-1185">Reference proteome</keyword>
<evidence type="ECO:0000313" key="2">
    <source>
        <dbReference type="EMBL" id="EFX77505.1"/>
    </source>
</evidence>